<evidence type="ECO:0000313" key="7">
    <source>
        <dbReference type="Proteomes" id="UP000051660"/>
    </source>
</evidence>
<dbReference type="EMBL" id="LLYB01000081">
    <property type="protein sequence ID" value="KRR21538.1"/>
    <property type="molecule type" value="Genomic_DNA"/>
</dbReference>
<proteinExistence type="inferred from homology"/>
<keyword evidence="3" id="KW-0378">Hydrolase</keyword>
<keyword evidence="4 5" id="KW-0460">Magnesium</keyword>
<comment type="caution">
    <text evidence="6">The sequence shown here is derived from an EMBL/GenBank/DDBJ whole genome shotgun (WGS) entry which is preliminary data.</text>
</comment>
<organism evidence="6 7">
    <name type="scientific">Bradyrhizobium lablabi</name>
    <dbReference type="NCBI Taxonomy" id="722472"/>
    <lineage>
        <taxon>Bacteria</taxon>
        <taxon>Pseudomonadati</taxon>
        <taxon>Pseudomonadota</taxon>
        <taxon>Alphaproteobacteria</taxon>
        <taxon>Hyphomicrobiales</taxon>
        <taxon>Nitrobacteraceae</taxon>
        <taxon>Bradyrhizobium</taxon>
    </lineage>
</organism>
<dbReference type="Gene3D" id="3.30.540.10">
    <property type="entry name" value="Fructose-1,6-Bisphosphatase, subunit A, domain 1"/>
    <property type="match status" value="1"/>
</dbReference>
<dbReference type="PRINTS" id="PR00377">
    <property type="entry name" value="IMPHPHTASES"/>
</dbReference>
<reference evidence="6 7" key="1">
    <citation type="submission" date="2014-03" db="EMBL/GenBank/DDBJ databases">
        <title>Bradyrhizobium valentinum sp. nov., isolated from effective nodules of Lupinus mariae-josephae, a lupine endemic of basic-lime soils in Eastern Spain.</title>
        <authorList>
            <person name="Duran D."/>
            <person name="Rey L."/>
            <person name="Navarro A."/>
            <person name="Busquets A."/>
            <person name="Imperial J."/>
            <person name="Ruiz-Argueso T."/>
        </authorList>
    </citation>
    <scope>NUCLEOTIDE SEQUENCE [LARGE SCALE GENOMIC DNA]</scope>
    <source>
        <strain evidence="6 7">CCBAU 23086</strain>
    </source>
</reference>
<dbReference type="OrthoDB" id="8251367at2"/>
<comment type="similarity">
    <text evidence="1">Belongs to the inositol monophosphatase superfamily.</text>
</comment>
<dbReference type="PROSITE" id="PS00629">
    <property type="entry name" value="IMP_1"/>
    <property type="match status" value="1"/>
</dbReference>
<comment type="cofactor">
    <cofactor evidence="5">
        <name>Mg(2+)</name>
        <dbReference type="ChEBI" id="CHEBI:18420"/>
    </cofactor>
</comment>
<dbReference type="SUPFAM" id="SSF56655">
    <property type="entry name" value="Carbohydrate phosphatase"/>
    <property type="match status" value="1"/>
</dbReference>
<dbReference type="GO" id="GO:0006020">
    <property type="term" value="P:inositol metabolic process"/>
    <property type="evidence" value="ECO:0007669"/>
    <property type="project" value="TreeGrafter"/>
</dbReference>
<evidence type="ECO:0008006" key="8">
    <source>
        <dbReference type="Google" id="ProtNLM"/>
    </source>
</evidence>
<evidence type="ECO:0000256" key="3">
    <source>
        <dbReference type="ARBA" id="ARBA00022801"/>
    </source>
</evidence>
<accession>A0A0R3MMT6</accession>
<protein>
    <recommendedName>
        <fullName evidence="8">Myo-inositol-1(Or 4)-monophosphatase</fullName>
    </recommendedName>
</protein>
<evidence type="ECO:0000256" key="5">
    <source>
        <dbReference type="PIRSR" id="PIRSR600760-2"/>
    </source>
</evidence>
<dbReference type="InterPro" id="IPR000760">
    <property type="entry name" value="Inositol_monophosphatase-like"/>
</dbReference>
<dbReference type="GO" id="GO:0008934">
    <property type="term" value="F:inositol monophosphate 1-phosphatase activity"/>
    <property type="evidence" value="ECO:0007669"/>
    <property type="project" value="TreeGrafter"/>
</dbReference>
<dbReference type="CDD" id="cd01637">
    <property type="entry name" value="IMPase_like"/>
    <property type="match status" value="1"/>
</dbReference>
<feature type="binding site" evidence="5">
    <location>
        <position position="91"/>
    </location>
    <ligand>
        <name>Mg(2+)</name>
        <dbReference type="ChEBI" id="CHEBI:18420"/>
        <label>1</label>
        <note>catalytic</note>
    </ligand>
</feature>
<dbReference type="GO" id="GO:0046872">
    <property type="term" value="F:metal ion binding"/>
    <property type="evidence" value="ECO:0007669"/>
    <property type="project" value="UniProtKB-KW"/>
</dbReference>
<dbReference type="AlphaFoldDB" id="A0A0R3MMT6"/>
<keyword evidence="2 5" id="KW-0479">Metal-binding</keyword>
<dbReference type="PANTHER" id="PTHR20854:SF4">
    <property type="entry name" value="INOSITOL-1-MONOPHOSPHATASE-RELATED"/>
    <property type="match status" value="1"/>
</dbReference>
<evidence type="ECO:0000256" key="4">
    <source>
        <dbReference type="ARBA" id="ARBA00022842"/>
    </source>
</evidence>
<dbReference type="Gene3D" id="3.40.190.80">
    <property type="match status" value="1"/>
</dbReference>
<feature type="binding site" evidence="5">
    <location>
        <position position="73"/>
    </location>
    <ligand>
        <name>Mg(2+)</name>
        <dbReference type="ChEBI" id="CHEBI:18420"/>
        <label>1</label>
        <note>catalytic</note>
    </ligand>
</feature>
<sequence>MPMPAETDLMALMRGAEPVVAKAAATLVEMQRAPRATARKELRDIVTDADLAAERVVIDGLKTLTPGAAILSEERGFSGGASSSRWIVDPLDGTINYATGLPWFSVSAAYHDGGEALVGLVESPLADIRGRYVRGALATVNCKPVRVSDTRALADAVVSVILTSHYQPDEVRTAAAIIERLGSAVRGVRIVVSGALEMTWIATGQLDAFVSVKADLVSHAAAMPLVHAAGGRVTTIAGADSRFDDLQKIASNGHIHDELLRLLQEIAL</sequence>
<dbReference type="PANTHER" id="PTHR20854">
    <property type="entry name" value="INOSITOL MONOPHOSPHATASE"/>
    <property type="match status" value="1"/>
</dbReference>
<evidence type="ECO:0000313" key="6">
    <source>
        <dbReference type="EMBL" id="KRR21538.1"/>
    </source>
</evidence>
<gene>
    <name evidence="6" type="ORF">CQ14_07910</name>
</gene>
<dbReference type="GO" id="GO:0007165">
    <property type="term" value="P:signal transduction"/>
    <property type="evidence" value="ECO:0007669"/>
    <property type="project" value="TreeGrafter"/>
</dbReference>
<evidence type="ECO:0000256" key="1">
    <source>
        <dbReference type="ARBA" id="ARBA00009759"/>
    </source>
</evidence>
<dbReference type="InterPro" id="IPR020583">
    <property type="entry name" value="Inositol_monoP_metal-BS"/>
</dbReference>
<dbReference type="Pfam" id="PF00459">
    <property type="entry name" value="Inositol_P"/>
    <property type="match status" value="1"/>
</dbReference>
<name>A0A0R3MMT6_9BRAD</name>
<feature type="binding site" evidence="5">
    <location>
        <position position="89"/>
    </location>
    <ligand>
        <name>Mg(2+)</name>
        <dbReference type="ChEBI" id="CHEBI:18420"/>
        <label>1</label>
        <note>catalytic</note>
    </ligand>
</feature>
<feature type="binding site" evidence="5">
    <location>
        <position position="92"/>
    </location>
    <ligand>
        <name>Mg(2+)</name>
        <dbReference type="ChEBI" id="CHEBI:18420"/>
        <label>1</label>
        <note>catalytic</note>
    </ligand>
</feature>
<dbReference type="Proteomes" id="UP000051660">
    <property type="component" value="Unassembled WGS sequence"/>
</dbReference>
<evidence type="ECO:0000256" key="2">
    <source>
        <dbReference type="ARBA" id="ARBA00022723"/>
    </source>
</evidence>